<dbReference type="EMBL" id="LN907867">
    <property type="protein sequence ID" value="CUU41294.1"/>
    <property type="molecule type" value="Genomic_DNA"/>
</dbReference>
<keyword evidence="2 6" id="KW-0732">Signal</keyword>
<evidence type="ECO:0000313" key="10">
    <source>
        <dbReference type="Proteomes" id="UP000065734"/>
    </source>
</evidence>
<evidence type="ECO:0000313" key="9">
    <source>
        <dbReference type="EMBL" id="CUU41294.1"/>
    </source>
</evidence>
<comment type="similarity">
    <text evidence="5">Belongs to the Omp25/RopB family.</text>
</comment>
<reference evidence="8" key="1">
    <citation type="journal article" date="2015" name="Genome Announc.">
        <title>Complete Genome Sequence of the Bacteriochlorophyll b-Producing Photosynthetic Bacterium Blastochloris viridis.</title>
        <authorList>
            <person name="Tsukatani Y."/>
            <person name="Hirose Y."/>
            <person name="Harada J."/>
            <person name="Misawa N."/>
            <person name="Mori K."/>
            <person name="Inoue K."/>
            <person name="Tamiaki H."/>
        </authorList>
    </citation>
    <scope>NUCLEOTIDE SEQUENCE [LARGE SCALE GENOMIC DNA]</scope>
    <source>
        <strain evidence="8">DSM 133</strain>
    </source>
</reference>
<name>A0A0H5B7C8_BLAVI</name>
<evidence type="ECO:0000256" key="1">
    <source>
        <dbReference type="ARBA" id="ARBA00004442"/>
    </source>
</evidence>
<evidence type="ECO:0000256" key="4">
    <source>
        <dbReference type="ARBA" id="ARBA00023237"/>
    </source>
</evidence>
<dbReference type="GO" id="GO:0009279">
    <property type="term" value="C:cell outer membrane"/>
    <property type="evidence" value="ECO:0007669"/>
    <property type="project" value="UniProtKB-SubCell"/>
</dbReference>
<gene>
    <name evidence="8" type="ORF">BV133_484</name>
    <name evidence="9" type="ORF">BVIRIDIS_02830</name>
</gene>
<dbReference type="OrthoDB" id="9815357at2"/>
<dbReference type="AlphaFoldDB" id="A0A0H5B7C8"/>
<evidence type="ECO:0000259" key="7">
    <source>
        <dbReference type="Pfam" id="PF13505"/>
    </source>
</evidence>
<dbReference type="SUPFAM" id="SSF56925">
    <property type="entry name" value="OMPA-like"/>
    <property type="match status" value="1"/>
</dbReference>
<keyword evidence="3" id="KW-0472">Membrane</keyword>
<sequence>MKRVAIAVAVTVAFGGSAIAADLGRAPVPYSPAYVPFSWTGFYVGAHLGGAWSESGWGDDWGAGWAGGHDASGFIGGGQIGYNYQFGQWVVGVEGDMSWTDLGGTDWGGIGWSGGSDINWIATLTGRVGYAIDNTLIYVKGGAAFADVERWVAYNGGTVFKDSDTRTGWTIGAGVEWAFAQNWSAKLEYNYLDFGSDRADFTYADTAYGVSSDHQIHAVKLGINYRF</sequence>
<dbReference type="NCBIfam" id="TIGR01414">
    <property type="entry name" value="autotrans_barl"/>
    <property type="match status" value="1"/>
</dbReference>
<keyword evidence="10" id="KW-1185">Reference proteome</keyword>
<dbReference type="InterPro" id="IPR006315">
    <property type="entry name" value="OM_autotransptr_brl_dom"/>
</dbReference>
<dbReference type="PANTHER" id="PTHR34001:SF3">
    <property type="entry name" value="BLL7405 PROTEIN"/>
    <property type="match status" value="1"/>
</dbReference>
<keyword evidence="4" id="KW-0998">Cell outer membrane</keyword>
<dbReference type="InterPro" id="IPR051692">
    <property type="entry name" value="OMP-like"/>
</dbReference>
<dbReference type="Pfam" id="PF13505">
    <property type="entry name" value="OMP_b-brl"/>
    <property type="match status" value="1"/>
</dbReference>
<comment type="subcellular location">
    <subcellularLocation>
        <location evidence="1">Cell outer membrane</location>
    </subcellularLocation>
</comment>
<evidence type="ECO:0000256" key="2">
    <source>
        <dbReference type="ARBA" id="ARBA00022729"/>
    </source>
</evidence>
<dbReference type="PANTHER" id="PTHR34001">
    <property type="entry name" value="BLL7405 PROTEIN"/>
    <property type="match status" value="1"/>
</dbReference>
<dbReference type="RefSeq" id="WP_055036554.1">
    <property type="nucleotide sequence ID" value="NZ_AP014854.2"/>
</dbReference>
<dbReference type="STRING" id="1079.BVIR_838"/>
<feature type="signal peptide" evidence="6">
    <location>
        <begin position="1"/>
        <end position="20"/>
    </location>
</feature>
<accession>A0A0H5B7C8</accession>
<reference evidence="9" key="2">
    <citation type="submission" date="2015-11" db="EMBL/GenBank/DDBJ databases">
        <authorList>
            <person name="Zhang Y."/>
            <person name="Guo Z."/>
        </authorList>
    </citation>
    <scope>NUCLEOTIDE SEQUENCE</scope>
    <source>
        <strain evidence="9">1</strain>
    </source>
</reference>
<dbReference type="InterPro" id="IPR027385">
    <property type="entry name" value="Beta-barrel_OMP"/>
</dbReference>
<evidence type="ECO:0000313" key="8">
    <source>
        <dbReference type="EMBL" id="BAR98077.1"/>
    </source>
</evidence>
<dbReference type="InterPro" id="IPR011250">
    <property type="entry name" value="OMP/PagP_B-barrel"/>
</dbReference>
<dbReference type="Proteomes" id="UP000065734">
    <property type="component" value="Chromosome I"/>
</dbReference>
<evidence type="ECO:0000256" key="6">
    <source>
        <dbReference type="SAM" id="SignalP"/>
    </source>
</evidence>
<proteinExistence type="inferred from homology"/>
<dbReference type="KEGG" id="bvr:BVIR_838"/>
<reference evidence="10" key="3">
    <citation type="journal article" date="2016" name="Genome Announc.">
        <title>Revised genome sequence of the purple photosynthetic bacterium Blastochloris viridis.</title>
        <authorList>
            <person name="Liu L.N."/>
            <person name="Faulkner M."/>
            <person name="Liu X."/>
            <person name="Huang F."/>
            <person name="Darby A.C."/>
            <person name="Hall N."/>
        </authorList>
    </citation>
    <scope>NUCLEOTIDE SEQUENCE [LARGE SCALE GENOMIC DNA]</scope>
    <source>
        <strain evidence="10">ATCC 19567 / DSM 133 / F</strain>
    </source>
</reference>
<protein>
    <submittedName>
        <fullName evidence="9">Opacity protein antigens</fullName>
    </submittedName>
</protein>
<evidence type="ECO:0000256" key="3">
    <source>
        <dbReference type="ARBA" id="ARBA00023136"/>
    </source>
</evidence>
<feature type="chain" id="PRO_5014229037" evidence="6">
    <location>
        <begin position="21"/>
        <end position="227"/>
    </location>
</feature>
<organism evidence="9 10">
    <name type="scientific">Blastochloris viridis</name>
    <name type="common">Rhodopseudomonas viridis</name>
    <dbReference type="NCBI Taxonomy" id="1079"/>
    <lineage>
        <taxon>Bacteria</taxon>
        <taxon>Pseudomonadati</taxon>
        <taxon>Pseudomonadota</taxon>
        <taxon>Alphaproteobacteria</taxon>
        <taxon>Hyphomicrobiales</taxon>
        <taxon>Blastochloridaceae</taxon>
        <taxon>Blastochloris</taxon>
    </lineage>
</organism>
<evidence type="ECO:0000256" key="5">
    <source>
        <dbReference type="ARBA" id="ARBA00038306"/>
    </source>
</evidence>
<feature type="domain" description="Outer membrane protein beta-barrel" evidence="7">
    <location>
        <begin position="38"/>
        <end position="227"/>
    </location>
</feature>
<dbReference type="EMBL" id="AP014854">
    <property type="protein sequence ID" value="BAR98077.1"/>
    <property type="molecule type" value="Genomic_DNA"/>
</dbReference>
<dbReference type="Gene3D" id="2.40.160.20">
    <property type="match status" value="1"/>
</dbReference>
<dbReference type="PATRIC" id="fig|1079.6.peg.869"/>